<feature type="compositionally biased region" description="Acidic residues" evidence="4">
    <location>
        <begin position="339"/>
        <end position="358"/>
    </location>
</feature>
<evidence type="ECO:0000313" key="5">
    <source>
        <dbReference type="EMBL" id="CAD8518227.1"/>
    </source>
</evidence>
<dbReference type="AlphaFoldDB" id="A0A7S0ID73"/>
<gene>
    <name evidence="5" type="ORF">MCOM1403_LOCUS5653</name>
</gene>
<proteinExistence type="predicted"/>
<feature type="region of interest" description="Disordered" evidence="4">
    <location>
        <begin position="89"/>
        <end position="118"/>
    </location>
</feature>
<dbReference type="Gene3D" id="3.80.10.10">
    <property type="entry name" value="Ribonuclease Inhibitor"/>
    <property type="match status" value="3"/>
</dbReference>
<name>A0A7S0ID73_MICPS</name>
<feature type="compositionally biased region" description="Basic residues" evidence="4">
    <location>
        <begin position="102"/>
        <end position="116"/>
    </location>
</feature>
<dbReference type="PANTHER" id="PTHR46652">
    <property type="entry name" value="LEUCINE-RICH REPEAT AND IQ DOMAIN-CONTAINING PROTEIN 1-RELATED"/>
    <property type="match status" value="1"/>
</dbReference>
<feature type="region of interest" description="Disordered" evidence="4">
    <location>
        <begin position="297"/>
        <end position="406"/>
    </location>
</feature>
<feature type="compositionally biased region" description="Basic and acidic residues" evidence="4">
    <location>
        <begin position="390"/>
        <end position="404"/>
    </location>
</feature>
<feature type="compositionally biased region" description="Basic and acidic residues" evidence="4">
    <location>
        <begin position="497"/>
        <end position="508"/>
    </location>
</feature>
<evidence type="ECO:0000256" key="1">
    <source>
        <dbReference type="ARBA" id="ARBA00004430"/>
    </source>
</evidence>
<organism evidence="5">
    <name type="scientific">Micromonas pusilla</name>
    <name type="common">Picoplanktonic green alga</name>
    <name type="synonym">Chromulina pusilla</name>
    <dbReference type="NCBI Taxonomy" id="38833"/>
    <lineage>
        <taxon>Eukaryota</taxon>
        <taxon>Viridiplantae</taxon>
        <taxon>Chlorophyta</taxon>
        <taxon>Mamiellophyceae</taxon>
        <taxon>Mamiellales</taxon>
        <taxon>Mamiellaceae</taxon>
        <taxon>Micromonas</taxon>
    </lineage>
</organism>
<dbReference type="InterPro" id="IPR003591">
    <property type="entry name" value="Leu-rich_rpt_typical-subtyp"/>
</dbReference>
<dbReference type="InterPro" id="IPR032675">
    <property type="entry name" value="LRR_dom_sf"/>
</dbReference>
<dbReference type="InterPro" id="IPR001611">
    <property type="entry name" value="Leu-rich_rpt"/>
</dbReference>
<evidence type="ECO:0000256" key="2">
    <source>
        <dbReference type="ARBA" id="ARBA00022614"/>
    </source>
</evidence>
<keyword evidence="3" id="KW-0677">Repeat</keyword>
<protein>
    <submittedName>
        <fullName evidence="5">Uncharacterized protein</fullName>
    </submittedName>
</protein>
<dbReference type="SUPFAM" id="SSF52058">
    <property type="entry name" value="L domain-like"/>
    <property type="match status" value="1"/>
</dbReference>
<feature type="region of interest" description="Disordered" evidence="4">
    <location>
        <begin position="437"/>
        <end position="525"/>
    </location>
</feature>
<accession>A0A7S0ID73</accession>
<feature type="compositionally biased region" description="Basic and acidic residues" evidence="4">
    <location>
        <begin position="307"/>
        <end position="335"/>
    </location>
</feature>
<keyword evidence="2" id="KW-0433">Leucine-rich repeat</keyword>
<feature type="compositionally biased region" description="Basic residues" evidence="4">
    <location>
        <begin position="514"/>
        <end position="525"/>
    </location>
</feature>
<feature type="compositionally biased region" description="Acidic residues" evidence="4">
    <location>
        <begin position="474"/>
        <end position="483"/>
    </location>
</feature>
<dbReference type="Pfam" id="PF13855">
    <property type="entry name" value="LRR_8"/>
    <property type="match status" value="1"/>
</dbReference>
<sequence>MPVLDAAVALENGGGVALDLKGKGVSRVDPSLARGCPNLGKLDLGDNVVSDRASIAAIAECEQLKWLSLANCGLGGAGLAPCAEGQAREVGGGGGENERPDKRHRGKHQKKGRKAMGGKACRMPNMRVLNISGNELESLQGVNGMANLGALIANENRVESMEPLSGMTRLNTVVLSSNRVETIGEELAGMTELNKLSLSHNRIEKIGKHIGECVALKELRLAHNPDLKTLPPALGKCAHLRVLDLSHCAVANFGDVSAIKELTNLAQLSMRGCPIANEPSYVRTLVKMCPSLRAVDGRRVGPGGFLDPEKPEKDGGIEKKDAPAARKTPWERMETNDAGGDEDDEEEEDGDGEEEPEPEPERKKSKKEGKKESEGVSFIEEMVAVNRGKLRGETAQDERGETKATRSGVVKIVEVKSSRENRGKAVATGREALIMAASGGGDGDDAGGWDDLGGWGDEAPTTGGWDEPERAEKSEEEGDDEEPAPTKEKKKKTMKKKSLDGKKLKAETPDSLGRKRKKKKVLFFD</sequence>
<dbReference type="InterPro" id="IPR050836">
    <property type="entry name" value="SDS22/Internalin_LRR"/>
</dbReference>
<evidence type="ECO:0000256" key="4">
    <source>
        <dbReference type="SAM" id="MobiDB-lite"/>
    </source>
</evidence>
<dbReference type="SMART" id="SM00369">
    <property type="entry name" value="LRR_TYP"/>
    <property type="match status" value="3"/>
</dbReference>
<dbReference type="PANTHER" id="PTHR46652:SF7">
    <property type="entry name" value="LEUCINE-RICH REPEAT AND IQ DOMAIN-CONTAINING PROTEIN 1"/>
    <property type="match status" value="1"/>
</dbReference>
<dbReference type="GO" id="GO:0005930">
    <property type="term" value="C:axoneme"/>
    <property type="evidence" value="ECO:0007669"/>
    <property type="project" value="UniProtKB-SubCell"/>
</dbReference>
<reference evidence="5" key="1">
    <citation type="submission" date="2021-01" db="EMBL/GenBank/DDBJ databases">
        <authorList>
            <person name="Corre E."/>
            <person name="Pelletier E."/>
            <person name="Niang G."/>
            <person name="Scheremetjew M."/>
            <person name="Finn R."/>
            <person name="Kale V."/>
            <person name="Holt S."/>
            <person name="Cochrane G."/>
            <person name="Meng A."/>
            <person name="Brown T."/>
            <person name="Cohen L."/>
        </authorList>
    </citation>
    <scope>NUCLEOTIDE SEQUENCE</scope>
    <source>
        <strain evidence="5">CCMP1723</strain>
    </source>
</reference>
<evidence type="ECO:0000256" key="3">
    <source>
        <dbReference type="ARBA" id="ARBA00022737"/>
    </source>
</evidence>
<dbReference type="PROSITE" id="PS51450">
    <property type="entry name" value="LRR"/>
    <property type="match status" value="1"/>
</dbReference>
<dbReference type="EMBL" id="HBEQ01007128">
    <property type="protein sequence ID" value="CAD8518227.1"/>
    <property type="molecule type" value="Transcribed_RNA"/>
</dbReference>
<comment type="subcellular location">
    <subcellularLocation>
        <location evidence="1">Cytoplasm</location>
        <location evidence="1">Cytoskeleton</location>
        <location evidence="1">Cilium axoneme</location>
    </subcellularLocation>
</comment>